<feature type="compositionally biased region" description="Polar residues" evidence="3">
    <location>
        <begin position="282"/>
        <end position="297"/>
    </location>
</feature>
<dbReference type="Pfam" id="PF03221">
    <property type="entry name" value="HTH_Tnp_Tc5"/>
    <property type="match status" value="1"/>
</dbReference>
<comment type="caution">
    <text evidence="5">The sequence shown here is derived from an EMBL/GenBank/DDBJ whole genome shotgun (WGS) entry which is preliminary data.</text>
</comment>
<evidence type="ECO:0000256" key="1">
    <source>
        <dbReference type="ARBA" id="ARBA00023125"/>
    </source>
</evidence>
<protein>
    <recommendedName>
        <fullName evidence="4">HTH CENPB-type domain-containing protein</fullName>
    </recommendedName>
</protein>
<evidence type="ECO:0000313" key="6">
    <source>
        <dbReference type="Proteomes" id="UP001161017"/>
    </source>
</evidence>
<accession>A0AA43TU55</accession>
<evidence type="ECO:0000256" key="3">
    <source>
        <dbReference type="SAM" id="MobiDB-lite"/>
    </source>
</evidence>
<dbReference type="EMBL" id="JAPUFD010000004">
    <property type="protein sequence ID" value="MDI1486825.1"/>
    <property type="molecule type" value="Genomic_DNA"/>
</dbReference>
<feature type="compositionally biased region" description="Low complexity" evidence="3">
    <location>
        <begin position="484"/>
        <end position="501"/>
    </location>
</feature>
<dbReference type="PANTHER" id="PTHR19303:SF70">
    <property type="entry name" value="HTH CENPB-TYPE DOMAIN-CONTAINING PROTEIN"/>
    <property type="match status" value="1"/>
</dbReference>
<dbReference type="Proteomes" id="UP001161017">
    <property type="component" value="Unassembled WGS sequence"/>
</dbReference>
<keyword evidence="2" id="KW-0539">Nucleus</keyword>
<feature type="domain" description="HTH CENPB-type" evidence="4">
    <location>
        <begin position="199"/>
        <end position="273"/>
    </location>
</feature>
<dbReference type="PANTHER" id="PTHR19303">
    <property type="entry name" value="TRANSPOSON"/>
    <property type="match status" value="1"/>
</dbReference>
<feature type="region of interest" description="Disordered" evidence="3">
    <location>
        <begin position="19"/>
        <end position="149"/>
    </location>
</feature>
<keyword evidence="1" id="KW-0238">DNA-binding</keyword>
<feature type="compositionally biased region" description="Polar residues" evidence="3">
    <location>
        <begin position="326"/>
        <end position="336"/>
    </location>
</feature>
<dbReference type="InterPro" id="IPR007889">
    <property type="entry name" value="HTH_Psq"/>
</dbReference>
<dbReference type="Pfam" id="PF04218">
    <property type="entry name" value="CENP-B_N"/>
    <property type="match status" value="1"/>
</dbReference>
<dbReference type="InterPro" id="IPR009057">
    <property type="entry name" value="Homeodomain-like_sf"/>
</dbReference>
<feature type="region of interest" description="Disordered" evidence="3">
    <location>
        <begin position="267"/>
        <end position="336"/>
    </location>
</feature>
<dbReference type="GO" id="GO:0003677">
    <property type="term" value="F:DNA binding"/>
    <property type="evidence" value="ECO:0007669"/>
    <property type="project" value="UniProtKB-KW"/>
</dbReference>
<feature type="compositionally biased region" description="Polar residues" evidence="3">
    <location>
        <begin position="461"/>
        <end position="483"/>
    </location>
</feature>
<sequence length="580" mass="63219">MHDVFVEPMIGKMEHYDLHQHDHPYGSDQIVDMEPTDHSPPHSPPQPYASAFDFQSPTQTQFDQTYSGAPYQTTYSSPQPLHPLNTTTLWPSQLTNPSATGSQPVQPVQPRALAPATQDGASSSDPEPSPPPPKHPHTMPTSRRTLTDNDRRRMCKYHDENPHVKQTEIGAMFGVERSTVSKVLRNKEKYLVAEDGRRSPVKRHKSKFPDIERTLTNWAKKRLSEGQPFTDDIIKEEARKFATTLGSAECHEHLNDPVWLEKFKQKNELPGAKPKGEKITADSLNSKSGFQSPSVASSGVGWDGLPVTQSRNDSIKAERSPDMIFDNTNPWGHTHSQSTASLGSVFSEATLSNDFRSPTSPFFSPLSSSGPSPAMLPAQKVPRLPTLAPAKLPRRQTVPLTSSADESPNSATSRNGAHQLPPPSSLDPRSYHDGMDISHIGLDTTNLRHRPSTTGPMHPNGGSNTSPPTAHTSPFSMGPPSTNISPSIGSMTSPSSAAASPSSPPSQDEARAALETLRKFIEHQPNGSVDPHDYLVMGKWMQMLKLEGGVLPGGMCTIPMAERADGTAPMGRKRSEHSLS</sequence>
<feature type="compositionally biased region" description="Polar residues" evidence="3">
    <location>
        <begin position="398"/>
        <end position="416"/>
    </location>
</feature>
<reference evidence="5" key="1">
    <citation type="journal article" date="2023" name="Genome Biol. Evol.">
        <title>First Whole Genome Sequence and Flow Cytometry Genome Size Data for the Lichen-Forming Fungus Ramalina farinacea (Ascomycota).</title>
        <authorList>
            <person name="Llewellyn T."/>
            <person name="Mian S."/>
            <person name="Hill R."/>
            <person name="Leitch I.J."/>
            <person name="Gaya E."/>
        </authorList>
    </citation>
    <scope>NUCLEOTIDE SEQUENCE</scope>
    <source>
        <strain evidence="5">LIQ254RAFAR</strain>
    </source>
</reference>
<organism evidence="5 6">
    <name type="scientific">Ramalina farinacea</name>
    <dbReference type="NCBI Taxonomy" id="258253"/>
    <lineage>
        <taxon>Eukaryota</taxon>
        <taxon>Fungi</taxon>
        <taxon>Dikarya</taxon>
        <taxon>Ascomycota</taxon>
        <taxon>Pezizomycotina</taxon>
        <taxon>Lecanoromycetes</taxon>
        <taxon>OSLEUM clade</taxon>
        <taxon>Lecanoromycetidae</taxon>
        <taxon>Lecanorales</taxon>
        <taxon>Lecanorineae</taxon>
        <taxon>Ramalinaceae</taxon>
        <taxon>Ramalina</taxon>
    </lineage>
</organism>
<dbReference type="AlphaFoldDB" id="A0AA43TU55"/>
<feature type="region of interest" description="Disordered" evidence="3">
    <location>
        <begin position="385"/>
        <end position="510"/>
    </location>
</feature>
<evidence type="ECO:0000259" key="4">
    <source>
        <dbReference type="PROSITE" id="PS51253"/>
    </source>
</evidence>
<proteinExistence type="predicted"/>
<name>A0AA43TU55_9LECA</name>
<evidence type="ECO:0000313" key="5">
    <source>
        <dbReference type="EMBL" id="MDI1486825.1"/>
    </source>
</evidence>
<dbReference type="InterPro" id="IPR050863">
    <property type="entry name" value="CenT-Element_Derived"/>
</dbReference>
<gene>
    <name evidence="5" type="ORF">OHK93_006087</name>
</gene>
<feature type="compositionally biased region" description="Polar residues" evidence="3">
    <location>
        <begin position="53"/>
        <end position="106"/>
    </location>
</feature>
<dbReference type="SUPFAM" id="SSF46689">
    <property type="entry name" value="Homeodomain-like"/>
    <property type="match status" value="2"/>
</dbReference>
<dbReference type="GO" id="GO:0005634">
    <property type="term" value="C:nucleus"/>
    <property type="evidence" value="ECO:0007669"/>
    <property type="project" value="TreeGrafter"/>
</dbReference>
<dbReference type="InterPro" id="IPR006600">
    <property type="entry name" value="HTH_CenpB_DNA-bd_dom"/>
</dbReference>
<dbReference type="Gene3D" id="1.10.10.60">
    <property type="entry name" value="Homeodomain-like"/>
    <property type="match status" value="2"/>
</dbReference>
<dbReference type="PROSITE" id="PS51253">
    <property type="entry name" value="HTH_CENPB"/>
    <property type="match status" value="1"/>
</dbReference>
<keyword evidence="6" id="KW-1185">Reference proteome</keyword>
<evidence type="ECO:0000256" key="2">
    <source>
        <dbReference type="ARBA" id="ARBA00023242"/>
    </source>
</evidence>